<dbReference type="PANTHER" id="PTHR24366">
    <property type="entry name" value="IG(IMMUNOGLOBULIN) AND LRR(LEUCINE RICH REPEAT) DOMAINS"/>
    <property type="match status" value="1"/>
</dbReference>
<dbReference type="EMBL" id="CAXKWB010052334">
    <property type="protein sequence ID" value="CAL4172708.1"/>
    <property type="molecule type" value="Genomic_DNA"/>
</dbReference>
<dbReference type="Pfam" id="PF13855">
    <property type="entry name" value="LRR_8"/>
    <property type="match status" value="1"/>
</dbReference>
<keyword evidence="5" id="KW-1185">Reference proteome</keyword>
<name>A0AAV2SC66_MEGNR</name>
<feature type="chain" id="PRO_5043517139" evidence="3">
    <location>
        <begin position="23"/>
        <end position="342"/>
    </location>
</feature>
<dbReference type="AlphaFoldDB" id="A0AAV2SC66"/>
<dbReference type="PANTHER" id="PTHR24366:SF96">
    <property type="entry name" value="LEUCINE RICH REPEAT CONTAINING 53"/>
    <property type="match status" value="1"/>
</dbReference>
<keyword evidence="3" id="KW-0732">Signal</keyword>
<evidence type="ECO:0000256" key="3">
    <source>
        <dbReference type="SAM" id="SignalP"/>
    </source>
</evidence>
<accession>A0AAV2SC66</accession>
<evidence type="ECO:0000256" key="1">
    <source>
        <dbReference type="ARBA" id="ARBA00022614"/>
    </source>
</evidence>
<dbReference type="SMART" id="SM00369">
    <property type="entry name" value="LRR_TYP"/>
    <property type="match status" value="4"/>
</dbReference>
<dbReference type="Proteomes" id="UP001497623">
    <property type="component" value="Unassembled WGS sequence"/>
</dbReference>
<evidence type="ECO:0000256" key="2">
    <source>
        <dbReference type="ARBA" id="ARBA00022737"/>
    </source>
</evidence>
<dbReference type="SUPFAM" id="SSF52058">
    <property type="entry name" value="L domain-like"/>
    <property type="match status" value="1"/>
</dbReference>
<organism evidence="4 5">
    <name type="scientific">Meganyctiphanes norvegica</name>
    <name type="common">Northern krill</name>
    <name type="synonym">Thysanopoda norvegica</name>
    <dbReference type="NCBI Taxonomy" id="48144"/>
    <lineage>
        <taxon>Eukaryota</taxon>
        <taxon>Metazoa</taxon>
        <taxon>Ecdysozoa</taxon>
        <taxon>Arthropoda</taxon>
        <taxon>Crustacea</taxon>
        <taxon>Multicrustacea</taxon>
        <taxon>Malacostraca</taxon>
        <taxon>Eumalacostraca</taxon>
        <taxon>Eucarida</taxon>
        <taxon>Euphausiacea</taxon>
        <taxon>Euphausiidae</taxon>
        <taxon>Meganyctiphanes</taxon>
    </lineage>
</organism>
<dbReference type="Gene3D" id="3.80.10.10">
    <property type="entry name" value="Ribonuclease Inhibitor"/>
    <property type="match status" value="1"/>
</dbReference>
<comment type="caution">
    <text evidence="4">The sequence shown here is derived from an EMBL/GenBank/DDBJ whole genome shotgun (WGS) entry which is preliminary data.</text>
</comment>
<sequence length="342" mass="39207">MNNYFVLVNLFILCSNFYLSLGSPKKTCPDKGDISPCLCLYDEKQDTLTMDCSAVTSEDELERVFTADFPSKHFEMFFMEMNNYVKVLRNNVFNQVTFVKYWVYYGVLESIEDEALEGNDEDYVTDLEFHDNNIQVFNFQSLDNFGSLRYIGFNHNSLTTWQPMESPDLKILELGFNPFGDLPANALQNLPALEWIHLEKCGLTYLNGGTFSNLNHLVHVDLYGNQLRKIFSNTFNSISPNFTGIYLHDNLIDYVEPGAFTVDSLKTVSMHDNLMETLDEATWKPLADNDVWLSMEGNPLLCLCDIAWLVKNPELLDNISTLTTCRDGRKVHDLNPDDYNGC</sequence>
<gene>
    <name evidence="4" type="ORF">MNOR_LOCUS34304</name>
</gene>
<keyword evidence="2" id="KW-0677">Repeat</keyword>
<dbReference type="InterPro" id="IPR032675">
    <property type="entry name" value="LRR_dom_sf"/>
</dbReference>
<reference evidence="4 5" key="1">
    <citation type="submission" date="2024-05" db="EMBL/GenBank/DDBJ databases">
        <authorList>
            <person name="Wallberg A."/>
        </authorList>
    </citation>
    <scope>NUCLEOTIDE SEQUENCE [LARGE SCALE GENOMIC DNA]</scope>
</reference>
<proteinExistence type="predicted"/>
<keyword evidence="1" id="KW-0433">Leucine-rich repeat</keyword>
<feature type="signal peptide" evidence="3">
    <location>
        <begin position="1"/>
        <end position="22"/>
    </location>
</feature>
<protein>
    <submittedName>
        <fullName evidence="4">Uncharacterized protein</fullName>
    </submittedName>
</protein>
<evidence type="ECO:0000313" key="5">
    <source>
        <dbReference type="Proteomes" id="UP001497623"/>
    </source>
</evidence>
<dbReference type="InterPro" id="IPR001611">
    <property type="entry name" value="Leu-rich_rpt"/>
</dbReference>
<evidence type="ECO:0000313" key="4">
    <source>
        <dbReference type="EMBL" id="CAL4172708.1"/>
    </source>
</evidence>
<dbReference type="InterPro" id="IPR003591">
    <property type="entry name" value="Leu-rich_rpt_typical-subtyp"/>
</dbReference>